<organism evidence="3 4">
    <name type="scientific">Penicillium polonicum</name>
    <dbReference type="NCBI Taxonomy" id="60169"/>
    <lineage>
        <taxon>Eukaryota</taxon>
        <taxon>Fungi</taxon>
        <taxon>Dikarya</taxon>
        <taxon>Ascomycota</taxon>
        <taxon>Pezizomycotina</taxon>
        <taxon>Eurotiomycetes</taxon>
        <taxon>Eurotiomycetidae</taxon>
        <taxon>Eurotiales</taxon>
        <taxon>Aspergillaceae</taxon>
        <taxon>Penicillium</taxon>
    </lineage>
</organism>
<gene>
    <name evidence="3" type="ORF">PENPOL_c003G07576</name>
</gene>
<dbReference type="SUPFAM" id="SSF51905">
    <property type="entry name" value="FAD/NAD(P)-binding domain"/>
    <property type="match status" value="1"/>
</dbReference>
<dbReference type="InterPro" id="IPR036188">
    <property type="entry name" value="FAD/NAD-bd_sf"/>
</dbReference>
<feature type="domain" description="FAD dependent oxidoreductase" evidence="2">
    <location>
        <begin position="40"/>
        <end position="414"/>
    </location>
</feature>
<evidence type="ECO:0000259" key="2">
    <source>
        <dbReference type="Pfam" id="PF01266"/>
    </source>
</evidence>
<dbReference type="GO" id="GO:0005737">
    <property type="term" value="C:cytoplasm"/>
    <property type="evidence" value="ECO:0007669"/>
    <property type="project" value="TreeGrafter"/>
</dbReference>
<dbReference type="Proteomes" id="UP000191408">
    <property type="component" value="Unassembled WGS sequence"/>
</dbReference>
<comment type="caution">
    <text evidence="3">The sequence shown here is derived from an EMBL/GenBank/DDBJ whole genome shotgun (WGS) entry which is preliminary data.</text>
</comment>
<dbReference type="STRING" id="60169.A0A1V6NRV5"/>
<dbReference type="OrthoDB" id="429143at2759"/>
<dbReference type="EMBL" id="MDYM01000003">
    <property type="protein sequence ID" value="OQD67475.1"/>
    <property type="molecule type" value="Genomic_DNA"/>
</dbReference>
<evidence type="ECO:0000313" key="4">
    <source>
        <dbReference type="Proteomes" id="UP000191408"/>
    </source>
</evidence>
<sequence>MDAIKGSRLPAPSPVQSFWNADPKKLDDYQSTPELPSTADIVIIGSGLSGVATAYFILKDNPNPPSIVLLEARQICSGATGRNGGHVKPDTYSDIPKFTKLLGVEAASQLAAFEASHVQAIKELVETENLECDFHMTRALDVYLDAVHANEVQSTYKSLYKLGTVDLRDVTVTSGKDAERISGIKNAKCCVSYTAAHLWPSKLVHQLLAKLVNQGLNLQAHTPVSSVSPSQDKKYPYSISTPRGNIQVTKVVHATNAYASSILPEYTNAITPVRGVCCHIESPQGTNTPHLVNTYGIRFDKVNNDYLIPRADGSIIVGGARQAFWHQKDRWFDNVQDNEIIGEAVPYFSGYMQRYFRGWEDSQMKATSVWTGSYSSDFMPHIGEVPGRSGQFVIAGFTGYGMPKILLSSKGLAAMVRDGCSFEQTGLPGAFQTSKERNESKANPMKESFSSLWMDSAKL</sequence>
<dbReference type="PANTHER" id="PTHR13847">
    <property type="entry name" value="SARCOSINE DEHYDROGENASE-RELATED"/>
    <property type="match status" value="1"/>
</dbReference>
<dbReference type="Gene3D" id="3.50.50.60">
    <property type="entry name" value="FAD/NAD(P)-binding domain"/>
    <property type="match status" value="1"/>
</dbReference>
<reference evidence="4" key="1">
    <citation type="journal article" date="2017" name="Nat. Microbiol.">
        <title>Global analysis of biosynthetic gene clusters reveals vast potential of secondary metabolite production in Penicillium species.</title>
        <authorList>
            <person name="Nielsen J.C."/>
            <person name="Grijseels S."/>
            <person name="Prigent S."/>
            <person name="Ji B."/>
            <person name="Dainat J."/>
            <person name="Nielsen K.F."/>
            <person name="Frisvad J.C."/>
            <person name="Workman M."/>
            <person name="Nielsen J."/>
        </authorList>
    </citation>
    <scope>NUCLEOTIDE SEQUENCE [LARGE SCALE GENOMIC DNA]</scope>
    <source>
        <strain evidence="4">IBT 4502</strain>
    </source>
</reference>
<evidence type="ECO:0000313" key="3">
    <source>
        <dbReference type="EMBL" id="OQD67475.1"/>
    </source>
</evidence>
<evidence type="ECO:0000256" key="1">
    <source>
        <dbReference type="SAM" id="MobiDB-lite"/>
    </source>
</evidence>
<name>A0A1V6NRV5_PENPO</name>
<dbReference type="Gene3D" id="3.30.9.10">
    <property type="entry name" value="D-Amino Acid Oxidase, subunit A, domain 2"/>
    <property type="match status" value="1"/>
</dbReference>
<dbReference type="Pfam" id="PF01266">
    <property type="entry name" value="DAO"/>
    <property type="match status" value="1"/>
</dbReference>
<dbReference type="InterPro" id="IPR006076">
    <property type="entry name" value="FAD-dep_OxRdtase"/>
</dbReference>
<accession>A0A1V6NRV5</accession>
<feature type="region of interest" description="Disordered" evidence="1">
    <location>
        <begin position="427"/>
        <end position="448"/>
    </location>
</feature>
<keyword evidence="4" id="KW-1185">Reference proteome</keyword>
<dbReference type="AlphaFoldDB" id="A0A1V6NRV5"/>
<proteinExistence type="predicted"/>
<protein>
    <recommendedName>
        <fullName evidence="2">FAD dependent oxidoreductase domain-containing protein</fullName>
    </recommendedName>
</protein>
<dbReference type="PANTHER" id="PTHR13847:SF279">
    <property type="entry name" value="FAD DEPENDENT OXIDOREDUCTASE DOMAIN-CONTAINING PROTEIN-RELATED"/>
    <property type="match status" value="1"/>
</dbReference>